<reference evidence="14" key="2">
    <citation type="submission" date="2018-07" db="EMBL/GenBank/DDBJ databases">
        <authorList>
            <person name="Quirk P.G."/>
            <person name="Krulwich T.A."/>
        </authorList>
    </citation>
    <scope>NUCLEOTIDE SEQUENCE</scope>
</reference>
<dbReference type="InterPro" id="IPR033640">
    <property type="entry name" value="FAR_C"/>
</dbReference>
<evidence type="ECO:0000256" key="1">
    <source>
        <dbReference type="ARBA" id="ARBA00004141"/>
    </source>
</evidence>
<evidence type="ECO:0000256" key="7">
    <source>
        <dbReference type="ARBA" id="ARBA00023098"/>
    </source>
</evidence>
<dbReference type="CDD" id="cd09071">
    <property type="entry name" value="FAR_C"/>
    <property type="match status" value="1"/>
</dbReference>
<keyword evidence="7 10" id="KW-0443">Lipid metabolism</keyword>
<sequence>MNKELGKKISIPEWYAGKNIFISGSTGFLGKILVEKLLRDCPDLNALYLMIRAKRGQGPEERRKDYINHLVFKEVRETNPAQLDKIKVIQGDVLEDQLGISDNDRNTLHENIDIVFHCAANVRFDQPLKQAVQFNTLGTHKMLQLAENMKKIQAFVHVSTTYCQCNEEVLEERRYPAKHHPLGVAQMCELLGEDMIAEITPKLLNGLPNTYAYTKGLTEELLWDFRSKFPIAVARPSIVFSAWKQPIPGWIEGMNGPTGLAIGAARGVIRSMHCNPDYNIDAIPVDVTINGIIAIAWQRGCRDDRDIFYVNLTERSNFLTWGESLEIGRQNFYKYPLCFSLWYPDGSLKSNYYHHILCVIFFHYLPALLIDGLLMVLRKKPFMWRVQKKVSNGLKVLQYYTTKPWVFKTDHFQALEDSLNEKDKETFYMDTSKMDWRPYLLDYAMCTRTYILKEPPETLPKARANLQRLYYLDRFVQLCVFGFLVYMLWSYSHIFVNFFDWTKSVILK</sequence>
<evidence type="ECO:0000259" key="11">
    <source>
        <dbReference type="Pfam" id="PF03015"/>
    </source>
</evidence>
<keyword evidence="5 10" id="KW-0521">NADP</keyword>
<name>A0A336MCY8_CULSO</name>
<dbReference type="GO" id="GO:0035336">
    <property type="term" value="P:long-chain fatty-acyl-CoA metabolic process"/>
    <property type="evidence" value="ECO:0007669"/>
    <property type="project" value="TreeGrafter"/>
</dbReference>
<feature type="transmembrane region" description="Helical" evidence="10">
    <location>
        <begin position="471"/>
        <end position="489"/>
    </location>
</feature>
<dbReference type="InterPro" id="IPR026055">
    <property type="entry name" value="FAR"/>
</dbReference>
<accession>A0A336MCY8</accession>
<dbReference type="OMA" id="SQVNWET"/>
<evidence type="ECO:0000256" key="5">
    <source>
        <dbReference type="ARBA" id="ARBA00022857"/>
    </source>
</evidence>
<dbReference type="GO" id="GO:0080019">
    <property type="term" value="F:alcohol-forming very long-chain fatty acyl-CoA reductase activity"/>
    <property type="evidence" value="ECO:0007669"/>
    <property type="project" value="InterPro"/>
</dbReference>
<evidence type="ECO:0000256" key="10">
    <source>
        <dbReference type="RuleBase" id="RU363097"/>
    </source>
</evidence>
<keyword evidence="3 10" id="KW-0444">Lipid biosynthesis</keyword>
<keyword evidence="8 10" id="KW-0472">Membrane</keyword>
<evidence type="ECO:0000256" key="4">
    <source>
        <dbReference type="ARBA" id="ARBA00022692"/>
    </source>
</evidence>
<comment type="function">
    <text evidence="10">Catalyzes the reduction of fatty acyl-CoA to fatty alcohols.</text>
</comment>
<dbReference type="InterPro" id="IPR013120">
    <property type="entry name" value="FAR_NAD-bd"/>
</dbReference>
<dbReference type="VEuPathDB" id="VectorBase:CSON015153"/>
<keyword evidence="10" id="KW-0560">Oxidoreductase</keyword>
<comment type="catalytic activity">
    <reaction evidence="9 10">
        <text>a long-chain fatty acyl-CoA + 2 NADPH + 2 H(+) = a long-chain primary fatty alcohol + 2 NADP(+) + CoA</text>
        <dbReference type="Rhea" id="RHEA:52716"/>
        <dbReference type="ChEBI" id="CHEBI:15378"/>
        <dbReference type="ChEBI" id="CHEBI:57287"/>
        <dbReference type="ChEBI" id="CHEBI:57783"/>
        <dbReference type="ChEBI" id="CHEBI:58349"/>
        <dbReference type="ChEBI" id="CHEBI:77396"/>
        <dbReference type="ChEBI" id="CHEBI:83139"/>
        <dbReference type="EC" id="1.2.1.84"/>
    </reaction>
</comment>
<dbReference type="EMBL" id="UFQT01000939">
    <property type="protein sequence ID" value="SSX28096.1"/>
    <property type="molecule type" value="Genomic_DNA"/>
</dbReference>
<dbReference type="GO" id="GO:0016020">
    <property type="term" value="C:membrane"/>
    <property type="evidence" value="ECO:0007669"/>
    <property type="project" value="UniProtKB-SubCell"/>
</dbReference>
<reference evidence="13" key="1">
    <citation type="submission" date="2018-04" db="EMBL/GenBank/DDBJ databases">
        <authorList>
            <person name="Go L.Y."/>
            <person name="Mitchell J.A."/>
        </authorList>
    </citation>
    <scope>NUCLEOTIDE SEQUENCE</scope>
    <source>
        <tissue evidence="13">Whole organism</tissue>
    </source>
</reference>
<dbReference type="Gene3D" id="3.40.50.720">
    <property type="entry name" value="NAD(P)-binding Rossmann-like Domain"/>
    <property type="match status" value="1"/>
</dbReference>
<evidence type="ECO:0000313" key="13">
    <source>
        <dbReference type="EMBL" id="SSX07862.1"/>
    </source>
</evidence>
<proteinExistence type="inferred from homology"/>
<evidence type="ECO:0000256" key="8">
    <source>
        <dbReference type="ARBA" id="ARBA00023136"/>
    </source>
</evidence>
<comment type="similarity">
    <text evidence="2 10">Belongs to the fatty acyl-CoA reductase family.</text>
</comment>
<comment type="subcellular location">
    <subcellularLocation>
        <location evidence="1">Membrane</location>
        <topology evidence="1">Multi-pass membrane protein</topology>
    </subcellularLocation>
</comment>
<gene>
    <name evidence="14" type="primary">CSON015153</name>
</gene>
<dbReference type="PANTHER" id="PTHR11011">
    <property type="entry name" value="MALE STERILITY PROTEIN 2-RELATED"/>
    <property type="match status" value="1"/>
</dbReference>
<dbReference type="FunFam" id="3.40.50.720:FF:000143">
    <property type="entry name" value="Fatty acyl-CoA reductase"/>
    <property type="match status" value="1"/>
</dbReference>
<evidence type="ECO:0000313" key="14">
    <source>
        <dbReference type="EMBL" id="SSX28096.1"/>
    </source>
</evidence>
<feature type="transmembrane region" description="Helical" evidence="10">
    <location>
        <begin position="352"/>
        <end position="377"/>
    </location>
</feature>
<evidence type="ECO:0000256" key="6">
    <source>
        <dbReference type="ARBA" id="ARBA00022989"/>
    </source>
</evidence>
<dbReference type="AlphaFoldDB" id="A0A336MCY8"/>
<dbReference type="PANTHER" id="PTHR11011:SF118">
    <property type="entry name" value="FATTY ACYL-COA REDUCTASE"/>
    <property type="match status" value="1"/>
</dbReference>
<keyword evidence="4 10" id="KW-0812">Transmembrane</keyword>
<dbReference type="GO" id="GO:0102965">
    <property type="term" value="F:alcohol-forming long-chain fatty acyl-CoA reductase activity"/>
    <property type="evidence" value="ECO:0007669"/>
    <property type="project" value="UniProtKB-EC"/>
</dbReference>
<evidence type="ECO:0000256" key="9">
    <source>
        <dbReference type="ARBA" id="ARBA00052530"/>
    </source>
</evidence>
<dbReference type="SUPFAM" id="SSF51735">
    <property type="entry name" value="NAD(P)-binding Rossmann-fold domains"/>
    <property type="match status" value="1"/>
</dbReference>
<protein>
    <recommendedName>
        <fullName evidence="10">Fatty acyl-CoA reductase</fullName>
        <ecNumber evidence="10">1.2.1.84</ecNumber>
    </recommendedName>
</protein>
<feature type="domain" description="Fatty acyl-CoA reductase C-terminal" evidence="11">
    <location>
        <begin position="362"/>
        <end position="454"/>
    </location>
</feature>
<keyword evidence="6 10" id="KW-1133">Transmembrane helix</keyword>
<evidence type="ECO:0000256" key="2">
    <source>
        <dbReference type="ARBA" id="ARBA00005928"/>
    </source>
</evidence>
<feature type="domain" description="Thioester reductase (TE)" evidence="12">
    <location>
        <begin position="22"/>
        <end position="292"/>
    </location>
</feature>
<dbReference type="InterPro" id="IPR036291">
    <property type="entry name" value="NAD(P)-bd_dom_sf"/>
</dbReference>
<dbReference type="GO" id="GO:0005777">
    <property type="term" value="C:peroxisome"/>
    <property type="evidence" value="ECO:0007669"/>
    <property type="project" value="TreeGrafter"/>
</dbReference>
<dbReference type="CDD" id="cd05236">
    <property type="entry name" value="FAR-N_SDR_e"/>
    <property type="match status" value="1"/>
</dbReference>
<organism evidence="14">
    <name type="scientific">Culicoides sonorensis</name>
    <name type="common">Biting midge</name>
    <dbReference type="NCBI Taxonomy" id="179676"/>
    <lineage>
        <taxon>Eukaryota</taxon>
        <taxon>Metazoa</taxon>
        <taxon>Ecdysozoa</taxon>
        <taxon>Arthropoda</taxon>
        <taxon>Hexapoda</taxon>
        <taxon>Insecta</taxon>
        <taxon>Pterygota</taxon>
        <taxon>Neoptera</taxon>
        <taxon>Endopterygota</taxon>
        <taxon>Diptera</taxon>
        <taxon>Nematocera</taxon>
        <taxon>Chironomoidea</taxon>
        <taxon>Ceratopogonidae</taxon>
        <taxon>Ceratopogoninae</taxon>
        <taxon>Culicoides</taxon>
        <taxon>Monoculicoides</taxon>
    </lineage>
</organism>
<evidence type="ECO:0000256" key="3">
    <source>
        <dbReference type="ARBA" id="ARBA00022516"/>
    </source>
</evidence>
<dbReference type="Pfam" id="PF07993">
    <property type="entry name" value="NAD_binding_4"/>
    <property type="match status" value="1"/>
</dbReference>
<dbReference type="EMBL" id="UFQS01000939">
    <property type="protein sequence ID" value="SSX07862.1"/>
    <property type="molecule type" value="Genomic_DNA"/>
</dbReference>
<dbReference type="EC" id="1.2.1.84" evidence="10"/>
<evidence type="ECO:0000259" key="12">
    <source>
        <dbReference type="Pfam" id="PF07993"/>
    </source>
</evidence>
<dbReference type="Pfam" id="PF03015">
    <property type="entry name" value="Sterile"/>
    <property type="match status" value="1"/>
</dbReference>